<dbReference type="Pfam" id="PF00023">
    <property type="entry name" value="Ank"/>
    <property type="match status" value="1"/>
</dbReference>
<dbReference type="EMBL" id="JAPZBO010000007">
    <property type="protein sequence ID" value="KAJ5311151.1"/>
    <property type="molecule type" value="Genomic_DNA"/>
</dbReference>
<evidence type="ECO:0000259" key="4">
    <source>
        <dbReference type="PROSITE" id="PS50837"/>
    </source>
</evidence>
<keyword evidence="3" id="KW-0175">Coiled coil</keyword>
<dbReference type="InterPro" id="IPR056884">
    <property type="entry name" value="NPHP3-like_N"/>
</dbReference>
<dbReference type="SMART" id="SM00248">
    <property type="entry name" value="ANK"/>
    <property type="match status" value="7"/>
</dbReference>
<reference evidence="5" key="1">
    <citation type="submission" date="2022-12" db="EMBL/GenBank/DDBJ databases">
        <authorList>
            <person name="Petersen C."/>
        </authorList>
    </citation>
    <scope>NUCLEOTIDE SEQUENCE</scope>
    <source>
        <strain evidence="5">IBT 21472</strain>
    </source>
</reference>
<evidence type="ECO:0000313" key="5">
    <source>
        <dbReference type="EMBL" id="KAJ5311151.1"/>
    </source>
</evidence>
<dbReference type="PROSITE" id="PS50297">
    <property type="entry name" value="ANK_REP_REGION"/>
    <property type="match status" value="6"/>
</dbReference>
<dbReference type="Pfam" id="PF17111">
    <property type="entry name" value="PigL_N"/>
    <property type="match status" value="1"/>
</dbReference>
<feature type="repeat" description="ANK" evidence="2">
    <location>
        <begin position="777"/>
        <end position="809"/>
    </location>
</feature>
<evidence type="ECO:0000256" key="3">
    <source>
        <dbReference type="SAM" id="Coils"/>
    </source>
</evidence>
<dbReference type="PANTHER" id="PTHR10039:SF16">
    <property type="entry name" value="GPI INOSITOL-DEACYLASE"/>
    <property type="match status" value="1"/>
</dbReference>
<dbReference type="SUPFAM" id="SSF52540">
    <property type="entry name" value="P-loop containing nucleoside triphosphate hydrolases"/>
    <property type="match status" value="1"/>
</dbReference>
<gene>
    <name evidence="5" type="ORF">N7476_007011</name>
</gene>
<dbReference type="InterPro" id="IPR027417">
    <property type="entry name" value="P-loop_NTPase"/>
</dbReference>
<dbReference type="InterPro" id="IPR031348">
    <property type="entry name" value="PigL_N"/>
</dbReference>
<dbReference type="InterPro" id="IPR007111">
    <property type="entry name" value="NACHT_NTPase"/>
</dbReference>
<feature type="repeat" description="ANK" evidence="2">
    <location>
        <begin position="711"/>
        <end position="743"/>
    </location>
</feature>
<name>A0A9W9PTJ0_9EURO</name>
<protein>
    <recommendedName>
        <fullName evidence="4">NACHT domain-containing protein</fullName>
    </recommendedName>
</protein>
<dbReference type="Proteomes" id="UP001147746">
    <property type="component" value="Unassembled WGS sequence"/>
</dbReference>
<proteinExistence type="predicted"/>
<evidence type="ECO:0000256" key="2">
    <source>
        <dbReference type="PROSITE-ProRule" id="PRU00023"/>
    </source>
</evidence>
<evidence type="ECO:0000256" key="1">
    <source>
        <dbReference type="ARBA" id="ARBA00022737"/>
    </source>
</evidence>
<organism evidence="5 6">
    <name type="scientific">Penicillium atrosanguineum</name>
    <dbReference type="NCBI Taxonomy" id="1132637"/>
    <lineage>
        <taxon>Eukaryota</taxon>
        <taxon>Fungi</taxon>
        <taxon>Dikarya</taxon>
        <taxon>Ascomycota</taxon>
        <taxon>Pezizomycotina</taxon>
        <taxon>Eurotiomycetes</taxon>
        <taxon>Eurotiomycetidae</taxon>
        <taxon>Eurotiales</taxon>
        <taxon>Aspergillaceae</taxon>
        <taxon>Penicillium</taxon>
    </lineage>
</organism>
<dbReference type="InterPro" id="IPR002110">
    <property type="entry name" value="Ankyrin_rpt"/>
</dbReference>
<dbReference type="PROSITE" id="PS50837">
    <property type="entry name" value="NACHT"/>
    <property type="match status" value="1"/>
</dbReference>
<dbReference type="Gene3D" id="3.40.50.300">
    <property type="entry name" value="P-loop containing nucleotide triphosphate hydrolases"/>
    <property type="match status" value="1"/>
</dbReference>
<accession>A0A9W9PTJ0</accession>
<dbReference type="InterPro" id="IPR036770">
    <property type="entry name" value="Ankyrin_rpt-contain_sf"/>
</dbReference>
<dbReference type="PROSITE" id="PS50088">
    <property type="entry name" value="ANK_REPEAT"/>
    <property type="match status" value="7"/>
</dbReference>
<keyword evidence="6" id="KW-1185">Reference proteome</keyword>
<feature type="repeat" description="ANK" evidence="2">
    <location>
        <begin position="909"/>
        <end position="938"/>
    </location>
</feature>
<feature type="coiled-coil region" evidence="3">
    <location>
        <begin position="39"/>
        <end position="89"/>
    </location>
</feature>
<feature type="repeat" description="ANK" evidence="2">
    <location>
        <begin position="747"/>
        <end position="776"/>
    </location>
</feature>
<feature type="repeat" description="ANK" evidence="2">
    <location>
        <begin position="846"/>
        <end position="875"/>
    </location>
</feature>
<dbReference type="SUPFAM" id="SSF48403">
    <property type="entry name" value="Ankyrin repeat"/>
    <property type="match status" value="1"/>
</dbReference>
<feature type="domain" description="NACHT" evidence="4">
    <location>
        <begin position="220"/>
        <end position="364"/>
    </location>
</feature>
<dbReference type="Pfam" id="PF24883">
    <property type="entry name" value="NPHP3_N"/>
    <property type="match status" value="1"/>
</dbReference>
<feature type="repeat" description="ANK" evidence="2">
    <location>
        <begin position="810"/>
        <end position="842"/>
    </location>
</feature>
<reference evidence="5" key="2">
    <citation type="journal article" date="2023" name="IMA Fungus">
        <title>Comparative genomic study of the Penicillium genus elucidates a diverse pangenome and 15 lateral gene transfer events.</title>
        <authorList>
            <person name="Petersen C."/>
            <person name="Sorensen T."/>
            <person name="Nielsen M.R."/>
            <person name="Sondergaard T.E."/>
            <person name="Sorensen J.L."/>
            <person name="Fitzpatrick D.A."/>
            <person name="Frisvad J.C."/>
            <person name="Nielsen K.L."/>
        </authorList>
    </citation>
    <scope>NUCLEOTIDE SEQUENCE</scope>
    <source>
        <strain evidence="5">IBT 21472</strain>
    </source>
</reference>
<dbReference type="Pfam" id="PF22939">
    <property type="entry name" value="WHD_GPIID"/>
    <property type="match status" value="1"/>
</dbReference>
<keyword evidence="2" id="KW-0040">ANK repeat</keyword>
<feature type="repeat" description="ANK" evidence="2">
    <location>
        <begin position="879"/>
        <end position="908"/>
    </location>
</feature>
<dbReference type="PANTHER" id="PTHR10039">
    <property type="entry name" value="AMELOGENIN"/>
    <property type="match status" value="1"/>
</dbReference>
<evidence type="ECO:0000313" key="6">
    <source>
        <dbReference type="Proteomes" id="UP001147746"/>
    </source>
</evidence>
<sequence length="938" mass="105034">MSDPLSIAAGIAGFLSLGIQVTQSLVDFYSVYKSRDTDIAKMTQNMENLQSTFRSLETAIHQRQSQPNANELLQEVDTATQRCHEIIQELQSECQKLYAESGTSLKVRFQAAGRRVTYPFRKSTLQKIEEDVRDIRENLLFALSVLQFESHNRIEDEISAARSLLERTNSSQISFAIRAWLQAPDVSINHNAVYAKHHPETGQWFINSHQFANWLVERNSFLWLNGFAGCGKSVLCSAIIQHIFRETKHKSEVGIAFYYFTFSDESKQDAHGMLRALLLQLSVQFPDGERELEQLRILSQSLTPSKEVLLQSLRRFLEIFQDSYIILDALDECPRDDSREDVLRVIQVIRDWCLPSVHLLVTGRDQLDIRRSLNPSHDCDLSMKNPGIDKDIFDFVSYQLENDSKLQRWKVRHSEIQNKLGQGAEGVFRYVECQLNSFRRARNRNQLDKCLHTLPRDLDETYERMLCDIEESYIQDVRRILTVLCFSIRPLTVKELVDAHSVELGESPYLDREGRSFEQDDLVDICLGLIEIVETDNGYGQTVLTARIAHFSVQEYLQSDRIRQQKAEIFAIDSGSANAELAQICLVYLLDSRLSDGILDEAKLQDFPLAHFAALYWHHFYQASREEKMKAEKLLLRLFQYETNSFVTWARLYETDRPCDLNVNIQRLMDDIASPIYYASFLGLEITLRGILVTYGKSSGLSDIVNAQGGHYGNALQAASSEGHSRVVQMLLDQGADVSARGGFYGNALQAASSEGHHQLVQMLLDQGADINAQGGTYGNAIQAASSEGHNRVVQMLLDQGANVNAQGGHYGNALQAASSGGHRQLVQMLLDQGADVSARGGLYGNALQAASSEGHHQLVQMLLDQGADVNARGGLYGNALQAASSGGYNRVVQMLLDQGADVSAQGGLYDNALQAASNRGHHQVAQLLLDQGADINA</sequence>
<keyword evidence="1" id="KW-0677">Repeat</keyword>
<dbReference type="AlphaFoldDB" id="A0A9W9PTJ0"/>
<dbReference type="Pfam" id="PF12796">
    <property type="entry name" value="Ank_2"/>
    <property type="match status" value="2"/>
</dbReference>
<dbReference type="InterPro" id="IPR054471">
    <property type="entry name" value="GPIID_WHD"/>
</dbReference>
<dbReference type="Gene3D" id="1.25.40.20">
    <property type="entry name" value="Ankyrin repeat-containing domain"/>
    <property type="match status" value="1"/>
</dbReference>
<comment type="caution">
    <text evidence="5">The sequence shown here is derived from an EMBL/GenBank/DDBJ whole genome shotgun (WGS) entry which is preliminary data.</text>
</comment>